<name>A0A2N3KSQ3_9PROT</name>
<protein>
    <recommendedName>
        <fullName evidence="3">HK97 gp10 family phage protein</fullName>
    </recommendedName>
</protein>
<dbReference type="EMBL" id="NWTK01000008">
    <property type="protein sequence ID" value="PKR53526.1"/>
    <property type="molecule type" value="Genomic_DNA"/>
</dbReference>
<comment type="caution">
    <text evidence="1">The sequence shown here is derived from an EMBL/GenBank/DDBJ whole genome shotgun (WGS) entry which is preliminary data.</text>
</comment>
<reference evidence="1 2" key="1">
    <citation type="submission" date="2017-09" db="EMBL/GenBank/DDBJ databases">
        <title>Biodiversity and function of Thalassospira species in the particle-attached aromatic-hydrocarbon-degrading consortia from the surface seawater of the South China Sea.</title>
        <authorList>
            <person name="Dong C."/>
            <person name="Liu R."/>
            <person name="Shao Z."/>
        </authorList>
    </citation>
    <scope>NUCLEOTIDE SEQUENCE [LARGE SCALE GENOMIC DNA]</scope>
    <source>
        <strain evidence="1 2">CSC1P2</strain>
    </source>
</reference>
<dbReference type="Proteomes" id="UP000233597">
    <property type="component" value="Unassembled WGS sequence"/>
</dbReference>
<dbReference type="RefSeq" id="WP_101267326.1">
    <property type="nucleotide sequence ID" value="NZ_NWTK01000008.1"/>
</dbReference>
<evidence type="ECO:0000313" key="1">
    <source>
        <dbReference type="EMBL" id="PKR53526.1"/>
    </source>
</evidence>
<dbReference type="AlphaFoldDB" id="A0A2N3KSQ3"/>
<dbReference type="OrthoDB" id="4226606at2"/>
<evidence type="ECO:0008006" key="3">
    <source>
        <dbReference type="Google" id="ProtNLM"/>
    </source>
</evidence>
<gene>
    <name evidence="1" type="ORF">COO20_13380</name>
</gene>
<evidence type="ECO:0000313" key="2">
    <source>
        <dbReference type="Proteomes" id="UP000233597"/>
    </source>
</evidence>
<proteinExistence type="predicted"/>
<organism evidence="1 2">
    <name type="scientific">Thalassospira marina</name>
    <dbReference type="NCBI Taxonomy" id="2048283"/>
    <lineage>
        <taxon>Bacteria</taxon>
        <taxon>Pseudomonadati</taxon>
        <taxon>Pseudomonadota</taxon>
        <taxon>Alphaproteobacteria</taxon>
        <taxon>Rhodospirillales</taxon>
        <taxon>Thalassospiraceae</taxon>
        <taxon>Thalassospira</taxon>
    </lineage>
</organism>
<sequence>MINKRRVTLLVAEKLREIATRDGVVPFDKGDLRKSHVAQPVGADSAAVGSNLPYARAVHDGRPETIIRPRRARALFFPGLDHPVKQIRQPARPGQPWLRKSVDRLKLEGLGFLSPEIGDSAVRALEAAMRRNPNLKIERKKS</sequence>
<accession>A0A2N3KSQ3</accession>